<dbReference type="AlphaFoldDB" id="A0A974NPE5"/>
<dbReference type="InterPro" id="IPR052180">
    <property type="entry name" value="NhaC_Na-H+_Antiporter"/>
</dbReference>
<evidence type="ECO:0000256" key="5">
    <source>
        <dbReference type="ARBA" id="ARBA00022692"/>
    </source>
</evidence>
<dbReference type="GO" id="GO:0005886">
    <property type="term" value="C:plasma membrane"/>
    <property type="evidence" value="ECO:0007669"/>
    <property type="project" value="UniProtKB-SubCell"/>
</dbReference>
<feature type="transmembrane region" description="Helical" evidence="9">
    <location>
        <begin position="99"/>
        <end position="127"/>
    </location>
</feature>
<dbReference type="NCBIfam" id="TIGR00931">
    <property type="entry name" value="antiport_nhaC"/>
    <property type="match status" value="1"/>
</dbReference>
<dbReference type="InterPro" id="IPR018461">
    <property type="entry name" value="Na/H_Antiport_NhaC-like_C"/>
</dbReference>
<evidence type="ECO:0000256" key="7">
    <source>
        <dbReference type="ARBA" id="ARBA00023136"/>
    </source>
</evidence>
<keyword evidence="7 9" id="KW-0472">Membrane</keyword>
<sequence>MKIENAKLKLPVWEALIILICIFTIIGVGIIYYKMNPHVPILIGIISLLLYGRIKGLSFSIMERSLIEGALSGLGAIYIFFFIGMLISSWIASGTIPTIMFYGFEMISGTAFFAIVFLICSLIGLCIGSSLTTSATIGVAFIGMAAAFDFSLAITAGAVISGAFFGDKMSPLSDTSSLASETVGVPLFDHIKNMLWTTIPAFVITLLLFFFLSPDATSVKVEEMDKMLAALKGYTNISGWSLIPFLLVGGMALRKISAIPTLATGIFSAILIAFIQMKDFTAQAMADTLYSGFVLNSGVVQLDSILSRGGIESMMFSISLVLLALGMGGLLFELGIIPSILDSVQQKLTTTGRLVTATVVTGVGVNVAIGEQYLSILLPGKTFQGKYAEMGLQPKSLSRVLEDSGTVVNPLIPWGVCGVFLTQVLGVSTLEYMPFAFFCILCPFLSLLSGYTKIGLHFNEK</sequence>
<feature type="transmembrane region" description="Helical" evidence="9">
    <location>
        <begin position="66"/>
        <end position="87"/>
    </location>
</feature>
<keyword evidence="6 9" id="KW-1133">Transmembrane helix</keyword>
<dbReference type="PANTHER" id="PTHR33451:SF6">
    <property type="entry name" value="NA(+)_H(+) ANTIPORTER NHAC"/>
    <property type="match status" value="1"/>
</dbReference>
<keyword evidence="2" id="KW-0813">Transport</keyword>
<feature type="transmembrane region" description="Helical" evidence="9">
    <location>
        <begin position="139"/>
        <end position="165"/>
    </location>
</feature>
<accession>A0A974NPE5</accession>
<evidence type="ECO:0000256" key="2">
    <source>
        <dbReference type="ARBA" id="ARBA00022448"/>
    </source>
</evidence>
<keyword evidence="5 9" id="KW-0812">Transmembrane</keyword>
<evidence type="ECO:0000256" key="1">
    <source>
        <dbReference type="ARBA" id="ARBA00004651"/>
    </source>
</evidence>
<feature type="transmembrane region" description="Helical" evidence="9">
    <location>
        <begin position="38"/>
        <end position="54"/>
    </location>
</feature>
<feature type="transmembrane region" description="Helical" evidence="9">
    <location>
        <begin position="259"/>
        <end position="277"/>
    </location>
</feature>
<keyword evidence="4" id="KW-1003">Cell membrane</keyword>
<evidence type="ECO:0000256" key="4">
    <source>
        <dbReference type="ARBA" id="ARBA00022475"/>
    </source>
</evidence>
<organism evidence="11 12">
    <name type="scientific">Peribacillus psychrosaccharolyticus</name>
    <name type="common">Bacillus psychrosaccharolyticus</name>
    <dbReference type="NCBI Taxonomy" id="1407"/>
    <lineage>
        <taxon>Bacteria</taxon>
        <taxon>Bacillati</taxon>
        <taxon>Bacillota</taxon>
        <taxon>Bacilli</taxon>
        <taxon>Bacillales</taxon>
        <taxon>Bacillaceae</taxon>
        <taxon>Peribacillus</taxon>
    </lineage>
</organism>
<protein>
    <submittedName>
        <fullName evidence="11">Na+/H+ antiporter NhaC</fullName>
    </submittedName>
</protein>
<name>A0A974NPE5_PERPY</name>
<dbReference type="Proteomes" id="UP000595254">
    <property type="component" value="Chromosome"/>
</dbReference>
<evidence type="ECO:0000256" key="3">
    <source>
        <dbReference type="ARBA" id="ARBA00022449"/>
    </source>
</evidence>
<dbReference type="InterPro" id="IPR004770">
    <property type="entry name" value="Na/H_antiport_NhaC"/>
</dbReference>
<dbReference type="GO" id="GO:0015297">
    <property type="term" value="F:antiporter activity"/>
    <property type="evidence" value="ECO:0007669"/>
    <property type="project" value="UniProtKB-KW"/>
</dbReference>
<reference evidence="11 12" key="1">
    <citation type="submission" date="2021-01" db="EMBL/GenBank/DDBJ databases">
        <title>FDA dAtabase for Regulatory Grade micrObial Sequences (FDA-ARGOS): Supporting development and validation of Infectious Disease Dx tests.</title>
        <authorList>
            <person name="Nelson B."/>
            <person name="Plummer A."/>
            <person name="Tallon L."/>
            <person name="Sadzewicz L."/>
            <person name="Zhao X."/>
            <person name="Boylan J."/>
            <person name="Ott S."/>
            <person name="Bowen H."/>
            <person name="Vavikolanu K."/>
            <person name="Mehta A."/>
            <person name="Aluvathingal J."/>
            <person name="Nadendla S."/>
            <person name="Myers T."/>
            <person name="Yan Y."/>
            <person name="Sichtig H."/>
        </authorList>
    </citation>
    <scope>NUCLEOTIDE SEQUENCE [LARGE SCALE GENOMIC DNA]</scope>
    <source>
        <strain evidence="11 12">FDAARGOS_1161</strain>
    </source>
</reference>
<feature type="transmembrane region" description="Helical" evidence="9">
    <location>
        <begin position="233"/>
        <end position="253"/>
    </location>
</feature>
<dbReference type="EMBL" id="CP068053">
    <property type="protein sequence ID" value="QQT01547.1"/>
    <property type="molecule type" value="Genomic_DNA"/>
</dbReference>
<evidence type="ECO:0000259" key="10">
    <source>
        <dbReference type="Pfam" id="PF03553"/>
    </source>
</evidence>
<keyword evidence="12" id="KW-1185">Reference proteome</keyword>
<evidence type="ECO:0000256" key="9">
    <source>
        <dbReference type="SAM" id="Phobius"/>
    </source>
</evidence>
<feature type="transmembrane region" description="Helical" evidence="9">
    <location>
        <begin position="313"/>
        <end position="337"/>
    </location>
</feature>
<keyword evidence="3" id="KW-0050">Antiport</keyword>
<evidence type="ECO:0000256" key="6">
    <source>
        <dbReference type="ARBA" id="ARBA00022989"/>
    </source>
</evidence>
<dbReference type="Pfam" id="PF03553">
    <property type="entry name" value="Na_H_antiporter"/>
    <property type="match status" value="1"/>
</dbReference>
<feature type="transmembrane region" description="Helical" evidence="9">
    <location>
        <begin position="12"/>
        <end position="32"/>
    </location>
</feature>
<feature type="transmembrane region" description="Helical" evidence="9">
    <location>
        <begin position="407"/>
        <end position="426"/>
    </location>
</feature>
<evidence type="ECO:0000313" key="11">
    <source>
        <dbReference type="EMBL" id="QQT01547.1"/>
    </source>
</evidence>
<feature type="transmembrane region" description="Helical" evidence="9">
    <location>
        <begin position="432"/>
        <end position="451"/>
    </location>
</feature>
<dbReference type="RefSeq" id="WP_201648007.1">
    <property type="nucleotide sequence ID" value="NZ_CP068053.1"/>
</dbReference>
<proteinExistence type="inferred from homology"/>
<feature type="transmembrane region" description="Helical" evidence="9">
    <location>
        <begin position="194"/>
        <end position="212"/>
    </location>
</feature>
<dbReference type="PANTHER" id="PTHR33451">
    <property type="entry name" value="MALATE-2H(+)/NA(+)-LACTATE ANTIPORTER"/>
    <property type="match status" value="1"/>
</dbReference>
<feature type="domain" description="Na+/H+ antiporter NhaC-like C-terminal" evidence="10">
    <location>
        <begin position="162"/>
        <end position="452"/>
    </location>
</feature>
<gene>
    <name evidence="11" type="primary">nhaC</name>
    <name evidence="11" type="ORF">I6J18_06700</name>
</gene>
<dbReference type="KEGG" id="ppsr:I6J18_06700"/>
<evidence type="ECO:0000256" key="8">
    <source>
        <dbReference type="ARBA" id="ARBA00038435"/>
    </source>
</evidence>
<evidence type="ECO:0000313" key="12">
    <source>
        <dbReference type="Proteomes" id="UP000595254"/>
    </source>
</evidence>
<comment type="subcellular location">
    <subcellularLocation>
        <location evidence="1">Cell membrane</location>
        <topology evidence="1">Multi-pass membrane protein</topology>
    </subcellularLocation>
</comment>
<comment type="similarity">
    <text evidence="8">Belongs to the NhaC Na(+)/H(+) (TC 2.A.35) antiporter family.</text>
</comment>